<dbReference type="EMBL" id="DAEPXK010000050">
    <property type="protein sequence ID" value="HBH1543837.1"/>
    <property type="molecule type" value="Genomic_DNA"/>
</dbReference>
<accession>A0AAN5VPI5</accession>
<dbReference type="Proteomes" id="UP000878956">
    <property type="component" value="Unassembled WGS sequence"/>
</dbReference>
<name>A0AAN5VPI5_CLODI</name>
<reference evidence="1" key="1">
    <citation type="journal article" date="2018" name="Genome Biol.">
        <title>SKESA: strategic k-mer extension for scrupulous assemblies.</title>
        <authorList>
            <person name="Souvorov A."/>
            <person name="Agarwala R."/>
            <person name="Lipman D.J."/>
        </authorList>
    </citation>
    <scope>NUCLEOTIDE SEQUENCE</scope>
    <source>
        <strain evidence="1">HN1000</strain>
    </source>
</reference>
<evidence type="ECO:0000313" key="2">
    <source>
        <dbReference type="Proteomes" id="UP000878956"/>
    </source>
</evidence>
<dbReference type="AlphaFoldDB" id="A0AAN5VPI5"/>
<gene>
    <name evidence="1" type="ORF">KRM00_003372</name>
</gene>
<dbReference type="RefSeq" id="WP_021414876.1">
    <property type="nucleotide sequence ID" value="NZ_BIOA01000026.1"/>
</dbReference>
<organism evidence="1 2">
    <name type="scientific">Clostridioides difficile</name>
    <name type="common">Peptoclostridium difficile</name>
    <dbReference type="NCBI Taxonomy" id="1496"/>
    <lineage>
        <taxon>Bacteria</taxon>
        <taxon>Bacillati</taxon>
        <taxon>Bacillota</taxon>
        <taxon>Clostridia</taxon>
        <taxon>Peptostreptococcales</taxon>
        <taxon>Peptostreptococcaceae</taxon>
        <taxon>Clostridioides</taxon>
    </lineage>
</organism>
<protein>
    <submittedName>
        <fullName evidence="1">Uncharacterized protein</fullName>
    </submittedName>
</protein>
<evidence type="ECO:0000313" key="1">
    <source>
        <dbReference type="EMBL" id="HBH1543837.1"/>
    </source>
</evidence>
<proteinExistence type="predicted"/>
<sequence>MDKKGKVLKICGWCGKAFFSDDNGKIAYCSNKCKSKREKSLKKERFKDEF</sequence>
<comment type="caution">
    <text evidence="1">The sequence shown here is derived from an EMBL/GenBank/DDBJ whole genome shotgun (WGS) entry which is preliminary data.</text>
</comment>
<reference evidence="1" key="2">
    <citation type="submission" date="2021-06" db="EMBL/GenBank/DDBJ databases">
        <authorList>
            <consortium name="NCBI Pathogen Detection Project"/>
        </authorList>
    </citation>
    <scope>NUCLEOTIDE SEQUENCE</scope>
    <source>
        <strain evidence="1">HN1000</strain>
    </source>
</reference>